<evidence type="ECO:0000313" key="2">
    <source>
        <dbReference type="Proteomes" id="UP001234297"/>
    </source>
</evidence>
<sequence>MPERNVVSWTAMVAGYANSGKVSTAREIFDEMLEKNAVLWTAVIVGYGKCGDVRGAQQVFDEICVLDATSWGAMIACYAQNGFSSEAIEMYWKMRSLNEKANENYNAKISHCGLPKNGPHGENSHVSTCVMGPLGYVAPEYEATGLVCVKSDVYCFGIVLLEMLSGMRAVDRNRPSEQHSLVKWAEPYLSDRSEVLSRVMDRRLEGRYPSEGAVQAARLILQCLGHVPRDRPSMTEVVEALEQIQAIKHDP</sequence>
<proteinExistence type="predicted"/>
<keyword evidence="2" id="KW-1185">Reference proteome</keyword>
<organism evidence="1 2">
    <name type="scientific">Persea americana</name>
    <name type="common">Avocado</name>
    <dbReference type="NCBI Taxonomy" id="3435"/>
    <lineage>
        <taxon>Eukaryota</taxon>
        <taxon>Viridiplantae</taxon>
        <taxon>Streptophyta</taxon>
        <taxon>Embryophyta</taxon>
        <taxon>Tracheophyta</taxon>
        <taxon>Spermatophyta</taxon>
        <taxon>Magnoliopsida</taxon>
        <taxon>Magnoliidae</taxon>
        <taxon>Laurales</taxon>
        <taxon>Lauraceae</taxon>
        <taxon>Persea</taxon>
    </lineage>
</organism>
<gene>
    <name evidence="1" type="ORF">MRB53_000204</name>
</gene>
<evidence type="ECO:0000313" key="1">
    <source>
        <dbReference type="EMBL" id="KAJ8647181.1"/>
    </source>
</evidence>
<name>A0ACC2MP46_PERAE</name>
<accession>A0ACC2MP46</accession>
<comment type="caution">
    <text evidence="1">The sequence shown here is derived from an EMBL/GenBank/DDBJ whole genome shotgun (WGS) entry which is preliminary data.</text>
</comment>
<reference evidence="1 2" key="1">
    <citation type="journal article" date="2022" name="Hortic Res">
        <title>A haplotype resolved chromosomal level avocado genome allows analysis of novel avocado genes.</title>
        <authorList>
            <person name="Nath O."/>
            <person name="Fletcher S.J."/>
            <person name="Hayward A."/>
            <person name="Shaw L.M."/>
            <person name="Masouleh A.K."/>
            <person name="Furtado A."/>
            <person name="Henry R.J."/>
            <person name="Mitter N."/>
        </authorList>
    </citation>
    <scope>NUCLEOTIDE SEQUENCE [LARGE SCALE GENOMIC DNA]</scope>
    <source>
        <strain evidence="2">cv. Hass</strain>
    </source>
</reference>
<dbReference type="Proteomes" id="UP001234297">
    <property type="component" value="Chromosome 1"/>
</dbReference>
<dbReference type="EMBL" id="CM056809">
    <property type="protein sequence ID" value="KAJ8647181.1"/>
    <property type="molecule type" value="Genomic_DNA"/>
</dbReference>
<protein>
    <submittedName>
        <fullName evidence="1">Uncharacterized protein</fullName>
    </submittedName>
</protein>